<accession>A0ABN7NRQ2</accession>
<proteinExistence type="inferred from homology"/>
<dbReference type="SUPFAM" id="SSF47938">
    <property type="entry name" value="Functional domain of the splicing factor Prp18"/>
    <property type="match status" value="1"/>
</dbReference>
<evidence type="ECO:0000256" key="4">
    <source>
        <dbReference type="ARBA" id="ARBA00022664"/>
    </source>
</evidence>
<evidence type="ECO:0000313" key="10">
    <source>
        <dbReference type="EMBL" id="CAG2058512.1"/>
    </source>
</evidence>
<keyword evidence="5" id="KW-0747">Spliceosome</keyword>
<comment type="similarity">
    <text evidence="2">Belongs to the PRP18 family.</text>
</comment>
<keyword evidence="7" id="KW-0539">Nucleus</keyword>
<evidence type="ECO:0000256" key="8">
    <source>
        <dbReference type="SAM" id="MobiDB-lite"/>
    </source>
</evidence>
<evidence type="ECO:0000256" key="3">
    <source>
        <dbReference type="ARBA" id="ARBA00018242"/>
    </source>
</evidence>
<gene>
    <name evidence="10" type="ORF">TPAB3V08_LOCUS5481</name>
</gene>
<keyword evidence="4" id="KW-0507">mRNA processing</keyword>
<dbReference type="InterPro" id="IPR004098">
    <property type="entry name" value="Prp18"/>
</dbReference>
<dbReference type="PANTHER" id="PTHR13007:SF19">
    <property type="entry name" value="PRE-MRNA-SPLICING FACTOR 18"/>
    <property type="match status" value="1"/>
</dbReference>
<evidence type="ECO:0000256" key="1">
    <source>
        <dbReference type="ARBA" id="ARBA00004123"/>
    </source>
</evidence>
<keyword evidence="6" id="KW-0508">mRNA splicing</keyword>
<dbReference type="EMBL" id="CAJPIN010007465">
    <property type="protein sequence ID" value="CAG2058512.1"/>
    <property type="molecule type" value="Genomic_DNA"/>
</dbReference>
<organism evidence="10 11">
    <name type="scientific">Timema podura</name>
    <name type="common">Walking stick</name>
    <dbReference type="NCBI Taxonomy" id="61482"/>
    <lineage>
        <taxon>Eukaryota</taxon>
        <taxon>Metazoa</taxon>
        <taxon>Ecdysozoa</taxon>
        <taxon>Arthropoda</taxon>
        <taxon>Hexapoda</taxon>
        <taxon>Insecta</taxon>
        <taxon>Pterygota</taxon>
        <taxon>Neoptera</taxon>
        <taxon>Polyneoptera</taxon>
        <taxon>Phasmatodea</taxon>
        <taxon>Timematodea</taxon>
        <taxon>Timematoidea</taxon>
        <taxon>Timematidae</taxon>
        <taxon>Timema</taxon>
    </lineage>
</organism>
<keyword evidence="11" id="KW-1185">Reference proteome</keyword>
<dbReference type="PANTHER" id="PTHR13007">
    <property type="entry name" value="PRE-MRNA SPLICING FACTOR-RELATED"/>
    <property type="match status" value="1"/>
</dbReference>
<dbReference type="Gene3D" id="1.20.940.10">
    <property type="entry name" value="Functional domain of the splicing factor Prp18"/>
    <property type="match status" value="1"/>
</dbReference>
<dbReference type="InterPro" id="IPR039979">
    <property type="entry name" value="PRPF18"/>
</dbReference>
<evidence type="ECO:0000256" key="6">
    <source>
        <dbReference type="ARBA" id="ARBA00023187"/>
    </source>
</evidence>
<sequence length="240" mass="27649">MWLTQMGGRMLWLQEYFIYSIRILFMLKKWTSHTPIGHGERKGLRNDFQEALEKVDQAFLDEILATQAQNGEGRSTNDVKVPDDGITYEEIQKMAAELGKGEKELDMRVITHFIQFLLLMWGNRLNSRTAAEKTAVRGKLACATYTQTQVYLKPLLRKLKTKSLPEDILDSLTEITRFMMDRDYIKVIITIVLNLADLFISFEPFCNQIISIKSRVGTHKSNPPTPKKPYTAYKRATAHS</sequence>
<reference evidence="10" key="1">
    <citation type="submission" date="2021-03" db="EMBL/GenBank/DDBJ databases">
        <authorList>
            <person name="Tran Van P."/>
        </authorList>
    </citation>
    <scope>NUCLEOTIDE SEQUENCE</scope>
</reference>
<dbReference type="Pfam" id="PF02840">
    <property type="entry name" value="Prp18"/>
    <property type="match status" value="1"/>
</dbReference>
<evidence type="ECO:0000313" key="11">
    <source>
        <dbReference type="Proteomes" id="UP001153148"/>
    </source>
</evidence>
<comment type="caution">
    <text evidence="10">The sequence shown here is derived from an EMBL/GenBank/DDBJ whole genome shotgun (WGS) entry which is preliminary data.</text>
</comment>
<name>A0ABN7NRQ2_TIMPD</name>
<evidence type="ECO:0000259" key="9">
    <source>
        <dbReference type="Pfam" id="PF02840"/>
    </source>
</evidence>
<protein>
    <recommendedName>
        <fullName evidence="3">Pre-mRNA-splicing factor 18</fullName>
    </recommendedName>
</protein>
<evidence type="ECO:0000256" key="5">
    <source>
        <dbReference type="ARBA" id="ARBA00022728"/>
    </source>
</evidence>
<feature type="domain" description="Prp18" evidence="9">
    <location>
        <begin position="112"/>
        <end position="186"/>
    </location>
</feature>
<evidence type="ECO:0000256" key="7">
    <source>
        <dbReference type="ARBA" id="ARBA00023242"/>
    </source>
</evidence>
<evidence type="ECO:0000256" key="2">
    <source>
        <dbReference type="ARBA" id="ARBA00008137"/>
    </source>
</evidence>
<dbReference type="Proteomes" id="UP001153148">
    <property type="component" value="Unassembled WGS sequence"/>
</dbReference>
<feature type="region of interest" description="Disordered" evidence="8">
    <location>
        <begin position="216"/>
        <end position="240"/>
    </location>
</feature>
<comment type="subcellular location">
    <subcellularLocation>
        <location evidence="1">Nucleus</location>
    </subcellularLocation>
</comment>